<evidence type="ECO:0008006" key="4">
    <source>
        <dbReference type="Google" id="ProtNLM"/>
    </source>
</evidence>
<name>A0A066UFQ0_9GAMM</name>
<dbReference type="AlphaFoldDB" id="A0A066UFQ0"/>
<dbReference type="EMBL" id="AOMT01000005">
    <property type="protein sequence ID" value="KDN25915.1"/>
    <property type="molecule type" value="Genomic_DNA"/>
</dbReference>
<evidence type="ECO:0000313" key="3">
    <source>
        <dbReference type="Proteomes" id="UP000035860"/>
    </source>
</evidence>
<evidence type="ECO:0000313" key="2">
    <source>
        <dbReference type="EMBL" id="KDN25915.1"/>
    </source>
</evidence>
<organism evidence="2 3">
    <name type="scientific">Moraxella bovoculi 237</name>
    <dbReference type="NCBI Taxonomy" id="743974"/>
    <lineage>
        <taxon>Bacteria</taxon>
        <taxon>Pseudomonadati</taxon>
        <taxon>Pseudomonadota</taxon>
        <taxon>Gammaproteobacteria</taxon>
        <taxon>Moraxellales</taxon>
        <taxon>Moraxellaceae</taxon>
        <taxon>Moraxella</taxon>
    </lineage>
</organism>
<dbReference type="OrthoDB" id="6653926at2"/>
<evidence type="ECO:0000256" key="1">
    <source>
        <dbReference type="SAM" id="SignalP"/>
    </source>
</evidence>
<dbReference type="Proteomes" id="UP000035860">
    <property type="component" value="Unassembled WGS sequence"/>
</dbReference>
<comment type="caution">
    <text evidence="2">The sequence shown here is derived from an EMBL/GenBank/DDBJ whole genome shotgun (WGS) entry which is preliminary data.</text>
</comment>
<accession>A0A066UFQ0</accession>
<feature type="chain" id="PRO_5001630901" description="Lipoprotein" evidence="1">
    <location>
        <begin position="20"/>
        <end position="570"/>
    </location>
</feature>
<reference evidence="2 3" key="1">
    <citation type="journal article" date="2014" name="Genome Announc.">
        <title>Draft Genome Sequence of Moraxella bovoculi Strain 237T (ATCC BAA-1259T) Isolated from a Calf with Infectious Bovine Keratoconjunctivitis.</title>
        <authorList>
            <person name="Calcutt M.J."/>
            <person name="Foecking M.F."/>
            <person name="Martin N.T."/>
            <person name="Mhlanga-Mutangadura T."/>
            <person name="Reilly T.J."/>
        </authorList>
    </citation>
    <scope>NUCLEOTIDE SEQUENCE [LARGE SCALE GENOMIC DNA]</scope>
    <source>
        <strain evidence="2 3">237</strain>
    </source>
</reference>
<proteinExistence type="predicted"/>
<dbReference type="eggNOG" id="ENOG5033V56">
    <property type="taxonomic scope" value="Bacteria"/>
</dbReference>
<sequence length="570" mass="64318">MTLMKFTPFAIAVSLALSACTTTGQSALTPEESKMPTAPDAKSALRQAIQSQLRSSFDYQTTVYASNHIRRDALANATPEQLSAADNMMRVCENEHEEAYIALLKSEPSDDLDDQKQAIKKRYLSCVSDQYGVDAYESFDFEEFYQQSKDLTPEEMREVLTTAISAHAESQKLKFQEVNSAKHDGNHTALDVKKAKLLNEYLIKPTKATIVGRYQPLSGIITALPSVEYHSKNLNIAMNQPIYVDLKAGIIYLWADNFALANSNLADKNLGDKWHNKWLAIPLNDGSLPEGFAKEFIRAYLNAKKESFQSLDDASIKQVSAQALYDLPFFEENVNDTVKSRINDSTRIIQNAPTAKARAYSRYIFADTLYNDITAKYPQLQNEPTYHEYDLIDGESSINVSAPIGQSQDETDTTDKLKFSSEKFMGLLLSILRVQIDGYYDNLNQSGSAAEESEVSSYAPVWHYGIKSGQINWIHYRHYLTKQIKQGQLAKDVISAKEPMFVDVFTTINPKASHDFDRLPSHLRVPNAQNSVNVFEYGNEFIERLKSSDDKYRQIMLQLLMGAEDAQEDH</sequence>
<dbReference type="RefSeq" id="WP_036362579.1">
    <property type="nucleotide sequence ID" value="NZ_AOMT01000005.1"/>
</dbReference>
<feature type="signal peptide" evidence="1">
    <location>
        <begin position="1"/>
        <end position="19"/>
    </location>
</feature>
<gene>
    <name evidence="2" type="ORF">MBO_01935</name>
</gene>
<keyword evidence="3" id="KW-1185">Reference proteome</keyword>
<protein>
    <recommendedName>
        <fullName evidence="4">Lipoprotein</fullName>
    </recommendedName>
</protein>
<keyword evidence="1" id="KW-0732">Signal</keyword>
<dbReference type="PROSITE" id="PS51257">
    <property type="entry name" value="PROKAR_LIPOPROTEIN"/>
    <property type="match status" value="1"/>
</dbReference>